<sequence>MKEKILNPDHSEVKALTNERPYPAVLVLAGNDPSGGAGLSADLLTLASLGCHPLPVVTAITVQDSATLDDFLVMEPDWVVDQARMVLEDMPVEAFKVGMIGSVENVAAITELVSDYPDVPLVLDPVLASGSGSPMADDDLVAAMRDMLLPQVSVLTPNSLEARRLAVNDPDGDDDPDLDECARRLLALGPAYVLITGTHEGSADVVNVLYGPEGRIREDRWPRLPGSYHGSGCTLASALTAFLAQGVEIGEAVREAQAYTYQTLAHAFRPGMGQFIPDRLFWSRDEAEPENPEEDAGAEPE</sequence>
<dbReference type="CDD" id="cd01169">
    <property type="entry name" value="HMPP_kinase"/>
    <property type="match status" value="1"/>
</dbReference>
<dbReference type="InterPro" id="IPR004399">
    <property type="entry name" value="HMP/HMP-P_kinase_dom"/>
</dbReference>
<dbReference type="UniPathway" id="UPA00060">
    <property type="reaction ID" value="UER00138"/>
</dbReference>
<evidence type="ECO:0000256" key="2">
    <source>
        <dbReference type="ARBA" id="ARBA00012135"/>
    </source>
</evidence>
<dbReference type="Pfam" id="PF08543">
    <property type="entry name" value="Phos_pyr_kin"/>
    <property type="match status" value="1"/>
</dbReference>
<dbReference type="InterPro" id="IPR029056">
    <property type="entry name" value="Ribokinase-like"/>
</dbReference>
<dbReference type="Proteomes" id="UP000243535">
    <property type="component" value="Unassembled WGS sequence"/>
</dbReference>
<dbReference type="EMBL" id="CYHA01000003">
    <property type="protein sequence ID" value="CUA83302.1"/>
    <property type="molecule type" value="Genomic_DNA"/>
</dbReference>
<dbReference type="OrthoDB" id="9810880at2"/>
<dbReference type="EC" id="2.7.1.49" evidence="2"/>
<protein>
    <recommendedName>
        <fullName evidence="2">hydroxymethylpyrimidine kinase</fullName>
        <ecNumber evidence="2">2.7.1.49</ecNumber>
    </recommendedName>
</protein>
<keyword evidence="4" id="KW-0418">Kinase</keyword>
<dbReference type="GO" id="GO:0008902">
    <property type="term" value="F:hydroxymethylpyrimidine kinase activity"/>
    <property type="evidence" value="ECO:0007669"/>
    <property type="project" value="UniProtKB-EC"/>
</dbReference>
<dbReference type="STRING" id="375574.GCA_001418035_01466"/>
<organism evidence="4 5">
    <name type="scientific">Gulbenkiania indica</name>
    <dbReference type="NCBI Taxonomy" id="375574"/>
    <lineage>
        <taxon>Bacteria</taxon>
        <taxon>Pseudomonadati</taxon>
        <taxon>Pseudomonadota</taxon>
        <taxon>Betaproteobacteria</taxon>
        <taxon>Neisseriales</taxon>
        <taxon>Chromobacteriaceae</taxon>
        <taxon>Gulbenkiania</taxon>
    </lineage>
</organism>
<evidence type="ECO:0000259" key="3">
    <source>
        <dbReference type="Pfam" id="PF08543"/>
    </source>
</evidence>
<dbReference type="GO" id="GO:0008972">
    <property type="term" value="F:phosphomethylpyrimidine kinase activity"/>
    <property type="evidence" value="ECO:0007669"/>
    <property type="project" value="InterPro"/>
</dbReference>
<dbReference type="PANTHER" id="PTHR20858">
    <property type="entry name" value="PHOSPHOMETHYLPYRIMIDINE KINASE"/>
    <property type="match status" value="1"/>
</dbReference>
<gene>
    <name evidence="4" type="ORF">Ga0061063_1675</name>
</gene>
<keyword evidence="4" id="KW-0808">Transferase</keyword>
<keyword evidence="5" id="KW-1185">Reference proteome</keyword>
<accession>A0A0K6GX26</accession>
<dbReference type="InterPro" id="IPR013749">
    <property type="entry name" value="PM/HMP-P_kinase-1"/>
</dbReference>
<dbReference type="GO" id="GO:0005829">
    <property type="term" value="C:cytosol"/>
    <property type="evidence" value="ECO:0007669"/>
    <property type="project" value="TreeGrafter"/>
</dbReference>
<comment type="pathway">
    <text evidence="1">Cofactor biosynthesis; thiamine diphosphate biosynthesis.</text>
</comment>
<dbReference type="PANTHER" id="PTHR20858:SF17">
    <property type="entry name" value="HYDROXYMETHYLPYRIMIDINE_PHOSPHOMETHYLPYRIMIDINE KINASE THI20-RELATED"/>
    <property type="match status" value="1"/>
</dbReference>
<dbReference type="GO" id="GO:0009228">
    <property type="term" value="P:thiamine biosynthetic process"/>
    <property type="evidence" value="ECO:0007669"/>
    <property type="project" value="InterPro"/>
</dbReference>
<dbReference type="GO" id="GO:0009229">
    <property type="term" value="P:thiamine diphosphate biosynthetic process"/>
    <property type="evidence" value="ECO:0007669"/>
    <property type="project" value="UniProtKB-UniPathway"/>
</dbReference>
<dbReference type="AlphaFoldDB" id="A0A0K6GX26"/>
<dbReference type="SUPFAM" id="SSF53613">
    <property type="entry name" value="Ribokinase-like"/>
    <property type="match status" value="1"/>
</dbReference>
<evidence type="ECO:0000256" key="1">
    <source>
        <dbReference type="ARBA" id="ARBA00004948"/>
    </source>
</evidence>
<evidence type="ECO:0000313" key="5">
    <source>
        <dbReference type="Proteomes" id="UP000243535"/>
    </source>
</evidence>
<dbReference type="Gene3D" id="3.40.1190.20">
    <property type="match status" value="1"/>
</dbReference>
<feature type="domain" description="Pyridoxamine kinase/Phosphomethylpyrimidine kinase" evidence="3">
    <location>
        <begin position="32"/>
        <end position="274"/>
    </location>
</feature>
<evidence type="ECO:0000313" key="4">
    <source>
        <dbReference type="EMBL" id="CUA83302.1"/>
    </source>
</evidence>
<name>A0A0K6GX26_9NEIS</name>
<reference evidence="5" key="1">
    <citation type="submission" date="2015-08" db="EMBL/GenBank/DDBJ databases">
        <authorList>
            <person name="Varghese N."/>
        </authorList>
    </citation>
    <scope>NUCLEOTIDE SEQUENCE [LARGE SCALE GENOMIC DNA]</scope>
    <source>
        <strain evidence="5">DSM 17901</strain>
    </source>
</reference>
<proteinExistence type="predicted"/>